<dbReference type="EMBL" id="NXGX01000005">
    <property type="protein sequence ID" value="PKR57630.1"/>
    <property type="molecule type" value="Genomic_DNA"/>
</dbReference>
<evidence type="ECO:0000313" key="4">
    <source>
        <dbReference type="EMBL" id="PKR57630.1"/>
    </source>
</evidence>
<dbReference type="Gene3D" id="3.40.630.30">
    <property type="match status" value="1"/>
</dbReference>
<dbReference type="InterPro" id="IPR050832">
    <property type="entry name" value="Bact_Acetyltransf"/>
</dbReference>
<dbReference type="SUPFAM" id="SSF55729">
    <property type="entry name" value="Acyl-CoA N-acyltransferases (Nat)"/>
    <property type="match status" value="1"/>
</dbReference>
<organism evidence="4 5">
    <name type="scientific">Thalassospira lohafexi</name>
    <dbReference type="NCBI Taxonomy" id="744227"/>
    <lineage>
        <taxon>Bacteria</taxon>
        <taxon>Pseudomonadati</taxon>
        <taxon>Pseudomonadota</taxon>
        <taxon>Alphaproteobacteria</taxon>
        <taxon>Rhodospirillales</taxon>
        <taxon>Thalassospiraceae</taxon>
        <taxon>Thalassospira</taxon>
    </lineage>
</organism>
<dbReference type="Pfam" id="PF00583">
    <property type="entry name" value="Acetyltransf_1"/>
    <property type="match status" value="1"/>
</dbReference>
<proteinExistence type="predicted"/>
<reference evidence="4 5" key="1">
    <citation type="submission" date="2017-09" db="EMBL/GenBank/DDBJ databases">
        <title>Biodiversity and function of Thalassospira species in the particle-attached aromatic-hydrocarbon-degrading consortia from the surface seawater of the China South Sea.</title>
        <authorList>
            <person name="Dong C."/>
            <person name="Lai Q."/>
            <person name="Shao Z."/>
        </authorList>
    </citation>
    <scope>NUCLEOTIDE SEQUENCE [LARGE SCALE GENOMIC DNA]</scope>
    <source>
        <strain evidence="4 5">139Z-12</strain>
    </source>
</reference>
<dbReference type="InterPro" id="IPR016181">
    <property type="entry name" value="Acyl_CoA_acyltransferase"/>
</dbReference>
<dbReference type="CDD" id="cd04301">
    <property type="entry name" value="NAT_SF"/>
    <property type="match status" value="1"/>
</dbReference>
<dbReference type="PANTHER" id="PTHR43877">
    <property type="entry name" value="AMINOALKYLPHOSPHONATE N-ACETYLTRANSFERASE-RELATED-RELATED"/>
    <property type="match status" value="1"/>
</dbReference>
<sequence length="167" mass="18516">MTSSIQIICPSNPQEVPFQHLTEMLLAAFAAQDGIVNPPSSAKSVTVSELQWRFARDRLFLATDEVGTVVGQVWVEDTGRDAYLYKLSVDTAIQRGGIGRALVTAACEDAAVRGKEKMRLHVRVELTDNVAYFKSRGFEIVGEGMHDGYDRATFWKMARDLDRMSGS</sequence>
<dbReference type="AlphaFoldDB" id="A0A2N3L4M0"/>
<gene>
    <name evidence="4" type="ORF">COO92_12660</name>
</gene>
<dbReference type="GO" id="GO:0016747">
    <property type="term" value="F:acyltransferase activity, transferring groups other than amino-acyl groups"/>
    <property type="evidence" value="ECO:0007669"/>
    <property type="project" value="InterPro"/>
</dbReference>
<protein>
    <submittedName>
        <fullName evidence="4">GNAT family N-acetyltransferase</fullName>
    </submittedName>
</protein>
<dbReference type="InterPro" id="IPR000182">
    <property type="entry name" value="GNAT_dom"/>
</dbReference>
<dbReference type="PROSITE" id="PS51186">
    <property type="entry name" value="GNAT"/>
    <property type="match status" value="1"/>
</dbReference>
<feature type="domain" description="N-acetyltransferase" evidence="3">
    <location>
        <begin position="16"/>
        <end position="162"/>
    </location>
</feature>
<dbReference type="RefSeq" id="WP_101302643.1">
    <property type="nucleotide sequence ID" value="NZ_NXGX01000005.1"/>
</dbReference>
<name>A0A2N3L4M0_9PROT</name>
<evidence type="ECO:0000256" key="1">
    <source>
        <dbReference type="ARBA" id="ARBA00022679"/>
    </source>
</evidence>
<keyword evidence="1 4" id="KW-0808">Transferase</keyword>
<evidence type="ECO:0000256" key="2">
    <source>
        <dbReference type="ARBA" id="ARBA00023315"/>
    </source>
</evidence>
<keyword evidence="5" id="KW-1185">Reference proteome</keyword>
<evidence type="ECO:0000259" key="3">
    <source>
        <dbReference type="PROSITE" id="PS51186"/>
    </source>
</evidence>
<keyword evidence="2" id="KW-0012">Acyltransferase</keyword>
<evidence type="ECO:0000313" key="5">
    <source>
        <dbReference type="Proteomes" id="UP000233332"/>
    </source>
</evidence>
<dbReference type="Proteomes" id="UP000233332">
    <property type="component" value="Unassembled WGS sequence"/>
</dbReference>
<accession>A0A2N3L4M0</accession>
<comment type="caution">
    <text evidence="4">The sequence shown here is derived from an EMBL/GenBank/DDBJ whole genome shotgun (WGS) entry which is preliminary data.</text>
</comment>